<reference evidence="3" key="1">
    <citation type="submission" date="2014-04" db="EMBL/GenBank/DDBJ databases">
        <title>Evolutionary Origins and Diversification of the Mycorrhizal Mutualists.</title>
        <authorList>
            <consortium name="DOE Joint Genome Institute"/>
            <consortium name="Mycorrhizal Genomics Consortium"/>
            <person name="Kohler A."/>
            <person name="Kuo A."/>
            <person name="Nagy L.G."/>
            <person name="Floudas D."/>
            <person name="Copeland A."/>
            <person name="Barry K.W."/>
            <person name="Cichocki N."/>
            <person name="Veneault-Fourrey C."/>
            <person name="LaButti K."/>
            <person name="Lindquist E.A."/>
            <person name="Lipzen A."/>
            <person name="Lundell T."/>
            <person name="Morin E."/>
            <person name="Murat C."/>
            <person name="Riley R."/>
            <person name="Ohm R."/>
            <person name="Sun H."/>
            <person name="Tunlid A."/>
            <person name="Henrissat B."/>
            <person name="Grigoriev I.V."/>
            <person name="Hibbett D.S."/>
            <person name="Martin F."/>
        </authorList>
    </citation>
    <scope>NUCLEOTIDE SEQUENCE [LARGE SCALE GENOMIC DNA]</scope>
    <source>
        <strain evidence="3">FD-334 SS-4</strain>
    </source>
</reference>
<proteinExistence type="predicted"/>
<name>A0A0D2NA00_HYPSF</name>
<protein>
    <submittedName>
        <fullName evidence="2">Uncharacterized protein</fullName>
    </submittedName>
</protein>
<evidence type="ECO:0000256" key="1">
    <source>
        <dbReference type="SAM" id="MobiDB-lite"/>
    </source>
</evidence>
<keyword evidence="3" id="KW-1185">Reference proteome</keyword>
<gene>
    <name evidence="2" type="ORF">HYPSUDRAFT_151565</name>
</gene>
<sequence>DFPVNITHVEFFDCVFANMALDPTTAELGWRFNDEPKHGPVHRLANNDSDDLHGAFHALLGKQNQPRRRQEVFMEIIHINPTPIGQQTDGNGATDCVYSAELHLLKEKLLCHIQTCPYRWCYVPPGKPDEHIELGYEEINLWARTIHNNEADPECLLPPDRLRLTGLPPMEGRVCTNMVSRSLVPPTDVHSNSNRVLSTANTDQTAAVPGPSTQNLKRSHSPISTEENSDSDGDEEALLLSDVINRLHRKFPRLNLPQYMPLFEQQDIVYAETVANFTKDFYIDLGLTEGAVSQVLSSIKKISIFEKKGRKRVRAYNREYSVEI</sequence>
<evidence type="ECO:0000313" key="3">
    <source>
        <dbReference type="Proteomes" id="UP000054270"/>
    </source>
</evidence>
<dbReference type="EMBL" id="KN817740">
    <property type="protein sequence ID" value="KJA13451.1"/>
    <property type="molecule type" value="Genomic_DNA"/>
</dbReference>
<dbReference type="OrthoDB" id="2677451at2759"/>
<feature type="non-terminal residue" evidence="2">
    <location>
        <position position="1"/>
    </location>
</feature>
<accession>A0A0D2NA00</accession>
<dbReference type="AlphaFoldDB" id="A0A0D2NA00"/>
<dbReference type="Proteomes" id="UP000054270">
    <property type="component" value="Unassembled WGS sequence"/>
</dbReference>
<evidence type="ECO:0000313" key="2">
    <source>
        <dbReference type="EMBL" id="KJA13451.1"/>
    </source>
</evidence>
<feature type="region of interest" description="Disordered" evidence="1">
    <location>
        <begin position="185"/>
        <end position="234"/>
    </location>
</feature>
<organism evidence="2 3">
    <name type="scientific">Hypholoma sublateritium (strain FD-334 SS-4)</name>
    <dbReference type="NCBI Taxonomy" id="945553"/>
    <lineage>
        <taxon>Eukaryota</taxon>
        <taxon>Fungi</taxon>
        <taxon>Dikarya</taxon>
        <taxon>Basidiomycota</taxon>
        <taxon>Agaricomycotina</taxon>
        <taxon>Agaricomycetes</taxon>
        <taxon>Agaricomycetidae</taxon>
        <taxon>Agaricales</taxon>
        <taxon>Agaricineae</taxon>
        <taxon>Strophariaceae</taxon>
        <taxon>Hypholoma</taxon>
    </lineage>
</organism>
<feature type="compositionally biased region" description="Polar residues" evidence="1">
    <location>
        <begin position="189"/>
        <end position="226"/>
    </location>
</feature>